<feature type="compositionally biased region" description="Acidic residues" evidence="1">
    <location>
        <begin position="281"/>
        <end position="312"/>
    </location>
</feature>
<gene>
    <name evidence="3" type="ORF">FRD01_07205</name>
</gene>
<feature type="region of interest" description="Disordered" evidence="1">
    <location>
        <begin position="234"/>
        <end position="318"/>
    </location>
</feature>
<evidence type="ECO:0000256" key="1">
    <source>
        <dbReference type="SAM" id="MobiDB-lite"/>
    </source>
</evidence>
<accession>A0A5B8XN32</accession>
<proteinExistence type="predicted"/>
<dbReference type="OrthoDB" id="5518465at2"/>
<keyword evidence="4" id="KW-1185">Reference proteome</keyword>
<evidence type="ECO:0000313" key="3">
    <source>
        <dbReference type="EMBL" id="QED27030.1"/>
    </source>
</evidence>
<reference evidence="3 4" key="1">
    <citation type="submission" date="2019-08" db="EMBL/GenBank/DDBJ databases">
        <authorList>
            <person name="Liang Q."/>
        </authorList>
    </citation>
    <scope>NUCLEOTIDE SEQUENCE [LARGE SCALE GENOMIC DNA]</scope>
    <source>
        <strain evidence="3 4">V1718</strain>
    </source>
</reference>
<keyword evidence="2" id="KW-1133">Transmembrane helix</keyword>
<dbReference type="EMBL" id="CP042467">
    <property type="protein sequence ID" value="QED27030.1"/>
    <property type="molecule type" value="Genomic_DNA"/>
</dbReference>
<dbReference type="Proteomes" id="UP000321595">
    <property type="component" value="Chromosome"/>
</dbReference>
<feature type="compositionally biased region" description="Basic and acidic residues" evidence="1">
    <location>
        <begin position="234"/>
        <end position="259"/>
    </location>
</feature>
<feature type="transmembrane region" description="Helical" evidence="2">
    <location>
        <begin position="374"/>
        <end position="393"/>
    </location>
</feature>
<protein>
    <submittedName>
        <fullName evidence="3">Uncharacterized protein</fullName>
    </submittedName>
</protein>
<dbReference type="AlphaFoldDB" id="A0A5B8XN32"/>
<keyword evidence="2" id="KW-0812">Transmembrane</keyword>
<evidence type="ECO:0000256" key="2">
    <source>
        <dbReference type="SAM" id="Phobius"/>
    </source>
</evidence>
<organism evidence="3 4">
    <name type="scientific">Microvenator marinus</name>
    <dbReference type="NCBI Taxonomy" id="2600177"/>
    <lineage>
        <taxon>Bacteria</taxon>
        <taxon>Deltaproteobacteria</taxon>
        <taxon>Bradymonadales</taxon>
        <taxon>Microvenatoraceae</taxon>
        <taxon>Microvenator</taxon>
    </lineage>
</organism>
<name>A0A5B8XN32_9DELT</name>
<evidence type="ECO:0000313" key="4">
    <source>
        <dbReference type="Proteomes" id="UP000321595"/>
    </source>
</evidence>
<sequence length="497" mass="56518">MSNESDPRQDRVVSGALSRLEDDLDDLRDRLAQELDTYEGRISKASNGMPIWLKIDPAWIREWFQFEFDEMRLVLGPRVVAFGASRVETLFRTNFVGKSPDDSFAEELEEVGEFLQKLSERTRIGAEEAQEQLADILDEVLLDIEEKREKDEHALQQLVSSGDVERGEETQKEIADLWEEQRARAKEAKAAWETLERLVFEGLEHVGEGLEELEEFLDLMRGLVFGVKPKEKVVVPDESSRKTEKLPTEGTSEWERESAETWGPTDPDVGPTAPMDSVKEFDDEPVEEESESEPVEVEEEAVEEEVVEEEPVEEKLEEAPKEVSVRGVASRVVDEWAPISALEFLVVAGPFFVFSIVFGTMLQMGGTPVWFRPWVFPVGFGTVATWLVLGAIVRHWRMTWPPAILSLSEEAEETDYEIRASKLFIDGKEIKLEAKIEKWRSEQSFGWAVSSSGICVFCEGRNFKHWDNYDAPMTAIRPDAWEIPGGLEPKNLSEVSK</sequence>
<dbReference type="RefSeq" id="WP_146958715.1">
    <property type="nucleotide sequence ID" value="NZ_CP042467.1"/>
</dbReference>
<keyword evidence="2" id="KW-0472">Membrane</keyword>
<dbReference type="KEGG" id="bbae:FRD01_07205"/>
<feature type="transmembrane region" description="Helical" evidence="2">
    <location>
        <begin position="341"/>
        <end position="362"/>
    </location>
</feature>